<evidence type="ECO:0000313" key="2">
    <source>
        <dbReference type="EMBL" id="SHO81435.1"/>
    </source>
</evidence>
<name>A0A1W1EKP8_9ZZZZ</name>
<gene>
    <name evidence="2" type="ORF">MNB_SV-15-738</name>
</gene>
<dbReference type="Pfam" id="PF11067">
    <property type="entry name" value="DUF2868"/>
    <property type="match status" value="1"/>
</dbReference>
<evidence type="ECO:0000256" key="1">
    <source>
        <dbReference type="SAM" id="Phobius"/>
    </source>
</evidence>
<keyword evidence="1" id="KW-0472">Membrane</keyword>
<dbReference type="EMBL" id="FRYL01000039">
    <property type="protein sequence ID" value="SHO81435.1"/>
    <property type="molecule type" value="Genomic_DNA"/>
</dbReference>
<reference evidence="2" key="1">
    <citation type="submission" date="2016-10" db="EMBL/GenBank/DDBJ databases">
        <authorList>
            <person name="de Groot N.N."/>
        </authorList>
    </citation>
    <scope>NUCLEOTIDE SEQUENCE</scope>
</reference>
<proteinExistence type="predicted"/>
<keyword evidence="1" id="KW-0812">Transmembrane</keyword>
<protein>
    <recommendedName>
        <fullName evidence="3">DUF2868 domain-containing protein</fullName>
    </recommendedName>
</protein>
<sequence>MKQFNIKSYFELEVLLKNKNIDRESNRAIGLKYPNIKKKSKLIQIWLDKNRYRVDSFDIQKRLNKINHTTKIAMIIAFVLGIISAIGLLSYNGNEPVNVLYFIFFTTILPILSMIFSLYSLLYFTKDINQFIIFQRWQYLSLIFYIAFLLAFLTLITIEDIAFLWSTTLHISSAQFYHIISIISLPWSWAIDSLVSINLIESSQYYRLGGLNKEIIENASILGEWWKFLAMNILFYSITLRVIFIFITNRILNKKLSNIINIKTKNILNQIETPIITTISNNREENINIDKKEYQAQKASDKYRYILGYSMSIDEINNINHFLNIDSQNIFEVGGNQSLEDDLEIISKIDSKVLIYIHSWEPPTMDFLDFLEDINQAVDIYPIGLHNQKASIKEINIWNRWVEEIDNNKLMVVSTLND</sequence>
<dbReference type="InterPro" id="IPR021296">
    <property type="entry name" value="DUF2868"/>
</dbReference>
<dbReference type="AlphaFoldDB" id="A0A1W1EKP8"/>
<keyword evidence="1" id="KW-1133">Transmembrane helix</keyword>
<feature type="transmembrane region" description="Helical" evidence="1">
    <location>
        <begin position="137"/>
        <end position="158"/>
    </location>
</feature>
<organism evidence="2">
    <name type="scientific">hydrothermal vent metagenome</name>
    <dbReference type="NCBI Taxonomy" id="652676"/>
    <lineage>
        <taxon>unclassified sequences</taxon>
        <taxon>metagenomes</taxon>
        <taxon>ecological metagenomes</taxon>
    </lineage>
</organism>
<feature type="transmembrane region" description="Helical" evidence="1">
    <location>
        <begin position="228"/>
        <end position="247"/>
    </location>
</feature>
<accession>A0A1W1EKP8</accession>
<feature type="transmembrane region" description="Helical" evidence="1">
    <location>
        <begin position="72"/>
        <end position="93"/>
    </location>
</feature>
<feature type="transmembrane region" description="Helical" evidence="1">
    <location>
        <begin position="99"/>
        <end position="125"/>
    </location>
</feature>
<evidence type="ECO:0008006" key="3">
    <source>
        <dbReference type="Google" id="ProtNLM"/>
    </source>
</evidence>